<dbReference type="InterPro" id="IPR006115">
    <property type="entry name" value="6PGDH_NADP-bd"/>
</dbReference>
<evidence type="ECO:0000256" key="1">
    <source>
        <dbReference type="ARBA" id="ARBA00023002"/>
    </source>
</evidence>
<dbReference type="GO" id="GO:0050661">
    <property type="term" value="F:NADP binding"/>
    <property type="evidence" value="ECO:0007669"/>
    <property type="project" value="InterPro"/>
</dbReference>
<evidence type="ECO:0000313" key="7">
    <source>
        <dbReference type="Proteomes" id="UP000245680"/>
    </source>
</evidence>
<dbReference type="Gene3D" id="3.40.50.720">
    <property type="entry name" value="NAD(P)-binding Rossmann-like Domain"/>
    <property type="match status" value="1"/>
</dbReference>
<dbReference type="Proteomes" id="UP000245680">
    <property type="component" value="Unassembled WGS sequence"/>
</dbReference>
<evidence type="ECO:0000256" key="2">
    <source>
        <dbReference type="ARBA" id="ARBA00023027"/>
    </source>
</evidence>
<name>A0A2V2LD28_9RHOB</name>
<keyword evidence="2" id="KW-0520">NAD</keyword>
<protein>
    <submittedName>
        <fullName evidence="6">NAD(P)-dependent oxidoreductase</fullName>
    </submittedName>
</protein>
<feature type="domain" description="6-phosphogluconate dehydrogenase NADP-binding" evidence="4">
    <location>
        <begin position="6"/>
        <end position="165"/>
    </location>
</feature>
<sequence length="296" mass="30515">MAQDTRIGIIGTGRMGTAFATRLAGQSFPVTVWNRTPDRAAAAAEAGARIAPDLAALCAESDVILTSLTDFAALWDVCAGTDGLAAQPLGGKLVIEMSTILPDEQIRLAEHLGARGAAFVDCPVGGTVGPALKGALLGFAGGAPDAWDRAEPVLGHLCKRVEHVGPVGAGAAMKLAVNLPLAMYWATMGEALTMLGDSDLPGASIAGLMADSSAGPNVLKNRMQVVSDTLDGTDQPGTFDIDGLRKDLALAIKWAARRGRDLPLALAALETYNAAQDKGLGRFDGASVARFVRDGR</sequence>
<dbReference type="SUPFAM" id="SSF51735">
    <property type="entry name" value="NAD(P)-binding Rossmann-fold domains"/>
    <property type="match status" value="1"/>
</dbReference>
<dbReference type="InterPro" id="IPR051265">
    <property type="entry name" value="HIBADH-related_NP60_sf"/>
</dbReference>
<dbReference type="RefSeq" id="WP_109813131.1">
    <property type="nucleotide sequence ID" value="NZ_QGKU01000060.1"/>
</dbReference>
<dbReference type="InterPro" id="IPR029154">
    <property type="entry name" value="HIBADH-like_NADP-bd"/>
</dbReference>
<dbReference type="PANTHER" id="PTHR43580">
    <property type="entry name" value="OXIDOREDUCTASE GLYR1-RELATED"/>
    <property type="match status" value="1"/>
</dbReference>
<dbReference type="InterPro" id="IPR013328">
    <property type="entry name" value="6PGD_dom2"/>
</dbReference>
<dbReference type="EMBL" id="QGKU01000060">
    <property type="protein sequence ID" value="PWR01147.1"/>
    <property type="molecule type" value="Genomic_DNA"/>
</dbReference>
<accession>A0A2V2LD28</accession>
<reference evidence="6 7" key="1">
    <citation type="submission" date="2018-05" db="EMBL/GenBank/DDBJ databases">
        <title>Rhodobacteraceae gen. nov., sp. nov. isolated from sea water.</title>
        <authorList>
            <person name="Ren Y."/>
        </authorList>
    </citation>
    <scope>NUCLEOTIDE SEQUENCE [LARGE SCALE GENOMIC DNA]</scope>
    <source>
        <strain evidence="6 7">TG-679</strain>
    </source>
</reference>
<dbReference type="OrthoDB" id="9812907at2"/>
<feature type="active site" evidence="3">
    <location>
        <position position="174"/>
    </location>
</feature>
<gene>
    <name evidence="6" type="ORF">DKT77_18485</name>
</gene>
<dbReference type="GO" id="GO:0051287">
    <property type="term" value="F:NAD binding"/>
    <property type="evidence" value="ECO:0007669"/>
    <property type="project" value="InterPro"/>
</dbReference>
<evidence type="ECO:0000259" key="5">
    <source>
        <dbReference type="Pfam" id="PF14833"/>
    </source>
</evidence>
<comment type="caution">
    <text evidence="6">The sequence shown here is derived from an EMBL/GenBank/DDBJ whole genome shotgun (WGS) entry which is preliminary data.</text>
</comment>
<feature type="domain" description="3-hydroxyisobutyrate dehydrogenase-like NAD-binding" evidence="5">
    <location>
        <begin position="168"/>
        <end position="291"/>
    </location>
</feature>
<dbReference type="Pfam" id="PF03446">
    <property type="entry name" value="NAD_binding_2"/>
    <property type="match status" value="1"/>
</dbReference>
<dbReference type="PIRSF" id="PIRSF000103">
    <property type="entry name" value="HIBADH"/>
    <property type="match status" value="1"/>
</dbReference>
<dbReference type="Pfam" id="PF14833">
    <property type="entry name" value="NAD_binding_11"/>
    <property type="match status" value="1"/>
</dbReference>
<dbReference type="InterPro" id="IPR036291">
    <property type="entry name" value="NAD(P)-bd_dom_sf"/>
</dbReference>
<evidence type="ECO:0000313" key="6">
    <source>
        <dbReference type="EMBL" id="PWR01147.1"/>
    </source>
</evidence>
<dbReference type="InterPro" id="IPR008927">
    <property type="entry name" value="6-PGluconate_DH-like_C_sf"/>
</dbReference>
<dbReference type="AlphaFoldDB" id="A0A2V2LD28"/>
<proteinExistence type="predicted"/>
<dbReference type="Gene3D" id="1.10.1040.10">
    <property type="entry name" value="N-(1-d-carboxylethyl)-l-norvaline Dehydrogenase, domain 2"/>
    <property type="match status" value="1"/>
</dbReference>
<keyword evidence="7" id="KW-1185">Reference proteome</keyword>
<keyword evidence="1" id="KW-0560">Oxidoreductase</keyword>
<dbReference type="GO" id="GO:0016491">
    <property type="term" value="F:oxidoreductase activity"/>
    <property type="evidence" value="ECO:0007669"/>
    <property type="project" value="UniProtKB-KW"/>
</dbReference>
<organism evidence="6 7">
    <name type="scientific">Meridianimarinicoccus roseus</name>
    <dbReference type="NCBI Taxonomy" id="2072018"/>
    <lineage>
        <taxon>Bacteria</taxon>
        <taxon>Pseudomonadati</taxon>
        <taxon>Pseudomonadota</taxon>
        <taxon>Alphaproteobacteria</taxon>
        <taxon>Rhodobacterales</taxon>
        <taxon>Paracoccaceae</taxon>
        <taxon>Meridianimarinicoccus</taxon>
    </lineage>
</organism>
<dbReference type="PANTHER" id="PTHR43580:SF2">
    <property type="entry name" value="CYTOKINE-LIKE NUCLEAR FACTOR N-PAC"/>
    <property type="match status" value="1"/>
</dbReference>
<evidence type="ECO:0000256" key="3">
    <source>
        <dbReference type="PIRSR" id="PIRSR000103-1"/>
    </source>
</evidence>
<dbReference type="InterPro" id="IPR015815">
    <property type="entry name" value="HIBADH-related"/>
</dbReference>
<evidence type="ECO:0000259" key="4">
    <source>
        <dbReference type="Pfam" id="PF03446"/>
    </source>
</evidence>
<dbReference type="SUPFAM" id="SSF48179">
    <property type="entry name" value="6-phosphogluconate dehydrogenase C-terminal domain-like"/>
    <property type="match status" value="1"/>
</dbReference>